<feature type="transmembrane region" description="Helical" evidence="1">
    <location>
        <begin position="31"/>
        <end position="50"/>
    </location>
</feature>
<dbReference type="AlphaFoldDB" id="E6ZZ13"/>
<name>E6ZZ13_SPORE</name>
<gene>
    <name evidence="2" type="ORF">sr13178</name>
</gene>
<dbReference type="eggNOG" id="ENOG502S1A4">
    <property type="taxonomic scope" value="Eukaryota"/>
</dbReference>
<dbReference type="VEuPathDB" id="FungiDB:sr13178"/>
<evidence type="ECO:0000313" key="3">
    <source>
        <dbReference type="Proteomes" id="UP000008867"/>
    </source>
</evidence>
<dbReference type="OrthoDB" id="2505607at2759"/>
<keyword evidence="1" id="KW-1133">Transmembrane helix</keyword>
<accession>E6ZZ13</accession>
<dbReference type="EMBL" id="FQ311463">
    <property type="protein sequence ID" value="CBQ72470.1"/>
    <property type="molecule type" value="Genomic_DNA"/>
</dbReference>
<feature type="transmembrane region" description="Helical" evidence="1">
    <location>
        <begin position="179"/>
        <end position="198"/>
    </location>
</feature>
<feature type="transmembrane region" description="Helical" evidence="1">
    <location>
        <begin position="97"/>
        <end position="121"/>
    </location>
</feature>
<protein>
    <submittedName>
        <fullName evidence="2">Uncharacterized protein</fullName>
    </submittedName>
</protein>
<keyword evidence="3" id="KW-1185">Reference proteome</keyword>
<organism evidence="2 3">
    <name type="scientific">Sporisorium reilianum (strain SRZ2)</name>
    <name type="common">Maize head smut fungus</name>
    <dbReference type="NCBI Taxonomy" id="999809"/>
    <lineage>
        <taxon>Eukaryota</taxon>
        <taxon>Fungi</taxon>
        <taxon>Dikarya</taxon>
        <taxon>Basidiomycota</taxon>
        <taxon>Ustilaginomycotina</taxon>
        <taxon>Ustilaginomycetes</taxon>
        <taxon>Ustilaginales</taxon>
        <taxon>Ustilaginaceae</taxon>
        <taxon>Sporisorium</taxon>
    </lineage>
</organism>
<evidence type="ECO:0000313" key="2">
    <source>
        <dbReference type="EMBL" id="CBQ72470.1"/>
    </source>
</evidence>
<dbReference type="Proteomes" id="UP000008867">
    <property type="component" value="Chromosome 4"/>
</dbReference>
<feature type="transmembrane region" description="Helical" evidence="1">
    <location>
        <begin position="6"/>
        <end position="24"/>
    </location>
</feature>
<reference evidence="2 3" key="1">
    <citation type="journal article" date="2010" name="Science">
        <title>Pathogenicity determinants in smut fungi revealed by genome comparison.</title>
        <authorList>
            <person name="Schirawski J."/>
            <person name="Mannhaupt G."/>
            <person name="Muench K."/>
            <person name="Brefort T."/>
            <person name="Schipper K."/>
            <person name="Doehlemann G."/>
            <person name="Di Stasio M."/>
            <person name="Roessel N."/>
            <person name="Mendoza-Mendoza A."/>
            <person name="Pester D."/>
            <person name="Mueller O."/>
            <person name="Winterberg B."/>
            <person name="Meyer E."/>
            <person name="Ghareeb H."/>
            <person name="Wollenberg T."/>
            <person name="Muensterkoetter M."/>
            <person name="Wong P."/>
            <person name="Walter M."/>
            <person name="Stukenbrock E."/>
            <person name="Gueldener U."/>
            <person name="Kahmann R."/>
        </authorList>
    </citation>
    <scope>NUCLEOTIDE SEQUENCE [LARGE SCALE GENOMIC DNA]</scope>
    <source>
        <strain evidence="3">SRZ2</strain>
    </source>
</reference>
<dbReference type="HOGENOM" id="CLU_1251390_0_0_1"/>
<sequence length="221" mass="24920">MSGFPPLAWLSFCLLGMLYARIVLHRRWTPRAAVALNASVAVVLAALFVATRLLHFGNLSEGCLQMDEQQRRPRANQYLVSVKSFFYVTKYPPSPSFLFFTMAVNFGLLAVFSAIPPAVAVRIPGLMDFGGSALFFYVQVCGGVRLAHMYLYSVLSIPARYWFEHELPDQPPNEWKCTTGLGSTPAFWITWVLGLLLLRPLCRAYGRFKGAQPPDSLWRFF</sequence>
<feature type="transmembrane region" description="Helical" evidence="1">
    <location>
        <begin position="133"/>
        <end position="159"/>
    </location>
</feature>
<dbReference type="PANTHER" id="PTHR40407">
    <property type="entry name" value="MEMBRANE PROTEIN-LIKE PROTEIN"/>
    <property type="match status" value="1"/>
</dbReference>
<dbReference type="PANTHER" id="PTHR40407:SF1">
    <property type="entry name" value="HEPARAN-ALPHA-GLUCOSAMINIDE N-ACETYLTRANSFERASE CATALYTIC DOMAIN-CONTAINING PROTEIN"/>
    <property type="match status" value="1"/>
</dbReference>
<evidence type="ECO:0000256" key="1">
    <source>
        <dbReference type="SAM" id="Phobius"/>
    </source>
</evidence>
<keyword evidence="1" id="KW-0812">Transmembrane</keyword>
<proteinExistence type="predicted"/>
<keyword evidence="1" id="KW-0472">Membrane</keyword>